<evidence type="ECO:0000256" key="5">
    <source>
        <dbReference type="NCBIfam" id="TIGR01080"/>
    </source>
</evidence>
<evidence type="ECO:0000256" key="4">
    <source>
        <dbReference type="ARBA" id="ARBA00035478"/>
    </source>
</evidence>
<comment type="similarity">
    <text evidence="1">Belongs to the universal ribosomal protein uL24 family.</text>
</comment>
<evidence type="ECO:0000256" key="3">
    <source>
        <dbReference type="ARBA" id="ARBA00023274"/>
    </source>
</evidence>
<dbReference type="InterPro" id="IPR014722">
    <property type="entry name" value="Rib_uL2_dom2"/>
</dbReference>
<comment type="caution">
    <text evidence="6">The sequence shown here is derived from an EMBL/GenBank/DDBJ whole genome shotgun (WGS) entry which is preliminary data.</text>
</comment>
<protein>
    <recommendedName>
        <fullName evidence="4 5">50S ribosomal protein L24</fullName>
    </recommendedName>
</protein>
<dbReference type="InterPro" id="IPR005756">
    <property type="entry name" value="Ribosomal_uL24_euk/arc"/>
</dbReference>
<dbReference type="GO" id="GO:0015934">
    <property type="term" value="C:large ribosomal subunit"/>
    <property type="evidence" value="ECO:0007669"/>
    <property type="project" value="UniProtKB-UniRule"/>
</dbReference>
<gene>
    <name evidence="6" type="primary">rplX</name>
    <name evidence="6" type="ORF">HA254_06145</name>
</gene>
<dbReference type="Gene3D" id="2.30.30.30">
    <property type="match status" value="1"/>
</dbReference>
<dbReference type="PANTHER" id="PTHR11143">
    <property type="entry name" value="60S RIBOSOMAL PROTEIN L26 FAMILY MEMBER"/>
    <property type="match status" value="1"/>
</dbReference>
<keyword evidence="3" id="KW-0687">Ribonucleoprotein</keyword>
<sequence>MAMESAKPRRQRKWSYSKSLHVSYKDFSVHLSKELAKQLGRRSLEARQGDTVKVMRGNENLVGKQGKVSAIMRPKRMLLVEGITGRKMTGTDRQIPLRPSNLLLVAIDEKDERRLKGKKGKKIGA</sequence>
<dbReference type="GO" id="GO:0003723">
    <property type="term" value="F:RNA binding"/>
    <property type="evidence" value="ECO:0007669"/>
    <property type="project" value="InterPro"/>
</dbReference>
<name>A0A7J4J2D0_9ARCH</name>
<reference evidence="7" key="1">
    <citation type="journal article" date="2020" name="bioRxiv">
        <title>A rank-normalized archaeal taxonomy based on genome phylogeny resolves widespread incomplete and uneven classifications.</title>
        <authorList>
            <person name="Rinke C."/>
            <person name="Chuvochina M."/>
            <person name="Mussig A.J."/>
            <person name="Chaumeil P.-A."/>
            <person name="Waite D.W."/>
            <person name="Whitman W.B."/>
            <person name="Parks D.H."/>
            <person name="Hugenholtz P."/>
        </authorList>
    </citation>
    <scope>NUCLEOTIDE SEQUENCE [LARGE SCALE GENOMIC DNA]</scope>
</reference>
<dbReference type="InterPro" id="IPR008991">
    <property type="entry name" value="Translation_prot_SH3-like_sf"/>
</dbReference>
<evidence type="ECO:0000313" key="6">
    <source>
        <dbReference type="EMBL" id="HIH10217.1"/>
    </source>
</evidence>
<evidence type="ECO:0000313" key="7">
    <source>
        <dbReference type="Proteomes" id="UP000565078"/>
    </source>
</evidence>
<evidence type="ECO:0000256" key="1">
    <source>
        <dbReference type="ARBA" id="ARBA00010618"/>
    </source>
</evidence>
<accession>A0A7J4J2D0</accession>
<dbReference type="NCBIfam" id="TIGR01080">
    <property type="entry name" value="rplX_A_E"/>
    <property type="match status" value="1"/>
</dbReference>
<dbReference type="InterPro" id="IPR041988">
    <property type="entry name" value="Ribosomal_uL24_KOW"/>
</dbReference>
<dbReference type="EMBL" id="DUGC01000097">
    <property type="protein sequence ID" value="HIH10217.1"/>
    <property type="molecule type" value="Genomic_DNA"/>
</dbReference>
<dbReference type="Pfam" id="PF16906">
    <property type="entry name" value="Ribosomal_L26"/>
    <property type="match status" value="1"/>
</dbReference>
<dbReference type="GO" id="GO:0003735">
    <property type="term" value="F:structural constituent of ribosome"/>
    <property type="evidence" value="ECO:0007669"/>
    <property type="project" value="UniProtKB-UniRule"/>
</dbReference>
<dbReference type="CDD" id="cd06089">
    <property type="entry name" value="KOW_RPL26"/>
    <property type="match status" value="1"/>
</dbReference>
<proteinExistence type="inferred from homology"/>
<keyword evidence="2 6" id="KW-0689">Ribosomal protein</keyword>
<dbReference type="GO" id="GO:0006412">
    <property type="term" value="P:translation"/>
    <property type="evidence" value="ECO:0007669"/>
    <property type="project" value="UniProtKB-UniRule"/>
</dbReference>
<evidence type="ECO:0000256" key="2">
    <source>
        <dbReference type="ARBA" id="ARBA00022980"/>
    </source>
</evidence>
<dbReference type="Proteomes" id="UP000565078">
    <property type="component" value="Unassembled WGS sequence"/>
</dbReference>
<dbReference type="AlphaFoldDB" id="A0A7J4J2D0"/>
<dbReference type="SUPFAM" id="SSF50104">
    <property type="entry name" value="Translation proteins SH3-like domain"/>
    <property type="match status" value="1"/>
</dbReference>
<organism evidence="6 7">
    <name type="scientific">Candidatus Iainarchaeum sp</name>
    <dbReference type="NCBI Taxonomy" id="3101447"/>
    <lineage>
        <taxon>Archaea</taxon>
        <taxon>Candidatus Iainarchaeota</taxon>
        <taxon>Candidatus Iainarchaeia</taxon>
        <taxon>Candidatus Iainarchaeales</taxon>
        <taxon>Candidatus Iainarchaeaceae</taxon>
        <taxon>Candidatus Iainarchaeum</taxon>
    </lineage>
</organism>